<keyword evidence="7 8" id="KW-0472">Membrane</keyword>
<accession>A0AAW5F532</accession>
<protein>
    <submittedName>
        <fullName evidence="9">BCCT family transporter</fullName>
    </submittedName>
</protein>
<keyword evidence="4" id="KW-1003">Cell membrane</keyword>
<evidence type="ECO:0000256" key="8">
    <source>
        <dbReference type="SAM" id="Phobius"/>
    </source>
</evidence>
<keyword evidence="3" id="KW-0813">Transport</keyword>
<feature type="transmembrane region" description="Helical" evidence="8">
    <location>
        <begin position="408"/>
        <end position="426"/>
    </location>
</feature>
<feature type="transmembrane region" description="Helical" evidence="8">
    <location>
        <begin position="12"/>
        <end position="32"/>
    </location>
</feature>
<feature type="transmembrane region" description="Helical" evidence="8">
    <location>
        <begin position="457"/>
        <end position="476"/>
    </location>
</feature>
<feature type="transmembrane region" description="Helical" evidence="8">
    <location>
        <begin position="93"/>
        <end position="112"/>
    </location>
</feature>
<feature type="transmembrane region" description="Helical" evidence="8">
    <location>
        <begin position="152"/>
        <end position="170"/>
    </location>
</feature>
<dbReference type="Proteomes" id="UP001203136">
    <property type="component" value="Unassembled WGS sequence"/>
</dbReference>
<comment type="caution">
    <text evidence="9">The sequence shown here is derived from an EMBL/GenBank/DDBJ whole genome shotgun (WGS) entry which is preliminary data.</text>
</comment>
<evidence type="ECO:0000313" key="10">
    <source>
        <dbReference type="Proteomes" id="UP001203136"/>
    </source>
</evidence>
<sequence length="540" mass="59277">MSGEGNKKDEVRWGVFLPAFLIIGGGALLGILKNDWLTKMCSAIFGWSLKSFGWLYQLVAIFCLVVVIIITFSKIGNVRFGGKNAKSKHSFGSWFAMTLTGGIATGCIVYGANEVMIYYGNIYGELSQTGLAPLSQEAAYFGMGRVFYNWTFIPYAMYSIVGCAMAYIYFNKKEELSVAASLTPLFGQKIKYGFWRNVIDVVSIVALALGLSSNLGMGLALIGSGLEAAYGIAQGPIVWFTLFAIITATFTIASVAGLDKGIKWLANGTTKIFYALLFFLVIAGPTVYICNMLNVGLATWGEHFLRWGFDPYIMDGEALVTWWTMFDWACWIAYAPLMAIFFAMISYGRTIRQFMIVNWILPSSFGLVWFSVWSGTALNWQQIGKADLIGAIQNGIAVSGLWELLKKMPLSVIIIPLVMITMIAAFSTTADTMSTTISQVCTKGSRYDREPANWQKVLWGVSIGIIAVIMVIFGGGQQGVEGVKYLSGVGGFCVLPVFILQLAATFKVFFIDKIIEEVEEDEITVQPEMIAELTEAQANA</sequence>
<feature type="transmembrane region" description="Helical" evidence="8">
    <location>
        <begin position="354"/>
        <end position="372"/>
    </location>
</feature>
<dbReference type="GO" id="GO:0022857">
    <property type="term" value="F:transmembrane transporter activity"/>
    <property type="evidence" value="ECO:0007669"/>
    <property type="project" value="InterPro"/>
</dbReference>
<dbReference type="GO" id="GO:0005886">
    <property type="term" value="C:plasma membrane"/>
    <property type="evidence" value="ECO:0007669"/>
    <property type="project" value="UniProtKB-SubCell"/>
</dbReference>
<evidence type="ECO:0000256" key="1">
    <source>
        <dbReference type="ARBA" id="ARBA00004651"/>
    </source>
</evidence>
<dbReference type="Pfam" id="PF02028">
    <property type="entry name" value="BCCT"/>
    <property type="match status" value="1"/>
</dbReference>
<organism evidence="9 10">
    <name type="scientific">Clostridium symbiosum</name>
    <name type="common">Bacteroides symbiosus</name>
    <dbReference type="NCBI Taxonomy" id="1512"/>
    <lineage>
        <taxon>Bacteria</taxon>
        <taxon>Bacillati</taxon>
        <taxon>Bacillota</taxon>
        <taxon>Clostridia</taxon>
        <taxon>Lachnospirales</taxon>
        <taxon>Lachnospiraceae</taxon>
        <taxon>Otoolea</taxon>
    </lineage>
</organism>
<dbReference type="EMBL" id="JAINVB010000001">
    <property type="protein sequence ID" value="MCK0086277.1"/>
    <property type="molecule type" value="Genomic_DNA"/>
</dbReference>
<feature type="transmembrane region" description="Helical" evidence="8">
    <location>
        <begin position="488"/>
        <end position="510"/>
    </location>
</feature>
<feature type="transmembrane region" description="Helical" evidence="8">
    <location>
        <begin position="320"/>
        <end position="342"/>
    </location>
</feature>
<evidence type="ECO:0000256" key="7">
    <source>
        <dbReference type="ARBA" id="ARBA00023136"/>
    </source>
</evidence>
<dbReference type="PANTHER" id="PTHR30047">
    <property type="entry name" value="HIGH-AFFINITY CHOLINE TRANSPORT PROTEIN-RELATED"/>
    <property type="match status" value="1"/>
</dbReference>
<dbReference type="InterPro" id="IPR000060">
    <property type="entry name" value="BCCT_transptr"/>
</dbReference>
<reference evidence="9" key="1">
    <citation type="journal article" date="2022" name="Cell Host Microbe">
        <title>Colonization of the live biotherapeutic product VE303 and modulation of the microbiota and metabolites in healthy volunteers.</title>
        <authorList>
            <person name="Dsouza M."/>
            <person name="Menon R."/>
            <person name="Crossette E."/>
            <person name="Bhattarai S.K."/>
            <person name="Schneider J."/>
            <person name="Kim Y.G."/>
            <person name="Reddy S."/>
            <person name="Caballero S."/>
            <person name="Felix C."/>
            <person name="Cornacchione L."/>
            <person name="Hendrickson J."/>
            <person name="Watson A.R."/>
            <person name="Minot S.S."/>
            <person name="Greenfield N."/>
            <person name="Schopf L."/>
            <person name="Szabady R."/>
            <person name="Patarroyo J."/>
            <person name="Smith W."/>
            <person name="Harrison P."/>
            <person name="Kuijper E.J."/>
            <person name="Kelly C.P."/>
            <person name="Olle B."/>
            <person name="Bobilev D."/>
            <person name="Silber J.L."/>
            <person name="Bucci V."/>
            <person name="Roberts B."/>
            <person name="Faith J."/>
            <person name="Norman J.M."/>
        </authorList>
    </citation>
    <scope>NUCLEOTIDE SEQUENCE</scope>
    <source>
        <strain evidence="9">VE303-04</strain>
    </source>
</reference>
<keyword evidence="5 8" id="KW-0812">Transmembrane</keyword>
<feature type="transmembrane region" description="Helical" evidence="8">
    <location>
        <begin position="198"/>
        <end position="222"/>
    </location>
</feature>
<feature type="transmembrane region" description="Helical" evidence="8">
    <location>
        <begin position="52"/>
        <end position="72"/>
    </location>
</feature>
<dbReference type="AlphaFoldDB" id="A0AAW5F532"/>
<comment type="subcellular location">
    <subcellularLocation>
        <location evidence="1">Cell membrane</location>
        <topology evidence="1">Multi-pass membrane protein</topology>
    </subcellularLocation>
</comment>
<name>A0AAW5F532_CLOSY</name>
<evidence type="ECO:0000313" key="9">
    <source>
        <dbReference type="EMBL" id="MCK0086277.1"/>
    </source>
</evidence>
<evidence type="ECO:0000256" key="5">
    <source>
        <dbReference type="ARBA" id="ARBA00022692"/>
    </source>
</evidence>
<evidence type="ECO:0000256" key="2">
    <source>
        <dbReference type="ARBA" id="ARBA00005658"/>
    </source>
</evidence>
<feature type="transmembrane region" description="Helical" evidence="8">
    <location>
        <begin position="272"/>
        <end position="300"/>
    </location>
</feature>
<feature type="transmembrane region" description="Helical" evidence="8">
    <location>
        <begin position="237"/>
        <end position="260"/>
    </location>
</feature>
<evidence type="ECO:0000256" key="4">
    <source>
        <dbReference type="ARBA" id="ARBA00022475"/>
    </source>
</evidence>
<dbReference type="RefSeq" id="WP_004462024.1">
    <property type="nucleotide sequence ID" value="NZ_JAAISL010000011.1"/>
</dbReference>
<evidence type="ECO:0000256" key="6">
    <source>
        <dbReference type="ARBA" id="ARBA00022989"/>
    </source>
</evidence>
<evidence type="ECO:0000256" key="3">
    <source>
        <dbReference type="ARBA" id="ARBA00022448"/>
    </source>
</evidence>
<keyword evidence="6 8" id="KW-1133">Transmembrane helix</keyword>
<comment type="similarity">
    <text evidence="2">Belongs to the BCCT transporter (TC 2.A.15) family.</text>
</comment>
<gene>
    <name evidence="9" type="ORF">K5I21_10435</name>
</gene>
<dbReference type="PANTHER" id="PTHR30047:SF7">
    <property type="entry name" value="HIGH-AFFINITY CHOLINE TRANSPORT PROTEIN"/>
    <property type="match status" value="1"/>
</dbReference>
<dbReference type="GeneID" id="57970570"/>
<proteinExistence type="inferred from homology"/>